<sequence>MTEFKRARGAKEKEVRRKAILQSAITLYQNNPGVLPTTAQIGKDAGVAKGTLYLYFRSKEEIFLAILEEYHLNWLKTFHKNGQFDESIMLTLLDTCCAYMEDNPVFMQLACMSTSVIEQNVDSKVLLAHKNEQAKATKQAARSISAMFPALPEEDTASLIVRSYALLLGLWQLSHPTENIAKVLMSPSLQILKPDFSTSARHALEQLWRATIVNNKPEKSGIWKKLFS</sequence>
<dbReference type="PROSITE" id="PS50977">
    <property type="entry name" value="HTH_TETR_2"/>
    <property type="match status" value="1"/>
</dbReference>
<organism evidence="4 5">
    <name type="scientific">Planctobacterium marinum</name>
    <dbReference type="NCBI Taxonomy" id="1631968"/>
    <lineage>
        <taxon>Bacteria</taxon>
        <taxon>Pseudomonadati</taxon>
        <taxon>Pseudomonadota</taxon>
        <taxon>Gammaproteobacteria</taxon>
        <taxon>Alteromonadales</taxon>
        <taxon>Alteromonadaceae</taxon>
        <taxon>Planctobacterium</taxon>
    </lineage>
</organism>
<evidence type="ECO:0000256" key="1">
    <source>
        <dbReference type="ARBA" id="ARBA00023125"/>
    </source>
</evidence>
<gene>
    <name evidence="4" type="ORF">MACH26_00440</name>
</gene>
<dbReference type="EMBL" id="AP027272">
    <property type="protein sequence ID" value="BDX04523.1"/>
    <property type="molecule type" value="Genomic_DNA"/>
</dbReference>
<dbReference type="InterPro" id="IPR023772">
    <property type="entry name" value="DNA-bd_HTH_TetR-type_CS"/>
</dbReference>
<accession>A0AA48HCJ3</accession>
<dbReference type="GO" id="GO:0003677">
    <property type="term" value="F:DNA binding"/>
    <property type="evidence" value="ECO:0007669"/>
    <property type="project" value="UniProtKB-UniRule"/>
</dbReference>
<reference evidence="4" key="1">
    <citation type="submission" date="2023-01" db="EMBL/GenBank/DDBJ databases">
        <title>Complete genome sequence of Planctobacterium marinum strain Dej080120_11.</title>
        <authorList>
            <person name="Ueki S."/>
            <person name="Maruyama F."/>
        </authorList>
    </citation>
    <scope>NUCLEOTIDE SEQUENCE</scope>
    <source>
        <strain evidence="4">Dej080120_11</strain>
    </source>
</reference>
<dbReference type="InterPro" id="IPR041483">
    <property type="entry name" value="TetR_C_34"/>
</dbReference>
<evidence type="ECO:0000313" key="5">
    <source>
        <dbReference type="Proteomes" id="UP001333710"/>
    </source>
</evidence>
<evidence type="ECO:0000256" key="2">
    <source>
        <dbReference type="PROSITE-ProRule" id="PRU00335"/>
    </source>
</evidence>
<dbReference type="InterPro" id="IPR009057">
    <property type="entry name" value="Homeodomain-like_sf"/>
</dbReference>
<dbReference type="SUPFAM" id="SSF46689">
    <property type="entry name" value="Homeodomain-like"/>
    <property type="match status" value="1"/>
</dbReference>
<dbReference type="Proteomes" id="UP001333710">
    <property type="component" value="Chromosome"/>
</dbReference>
<protein>
    <submittedName>
        <fullName evidence="4">TetR family transcriptional regulator</fullName>
    </submittedName>
</protein>
<dbReference type="Pfam" id="PF00440">
    <property type="entry name" value="TetR_N"/>
    <property type="match status" value="1"/>
</dbReference>
<evidence type="ECO:0000259" key="3">
    <source>
        <dbReference type="PROSITE" id="PS50977"/>
    </source>
</evidence>
<keyword evidence="1 2" id="KW-0238">DNA-binding</keyword>
<feature type="domain" description="HTH tetR-type" evidence="3">
    <location>
        <begin position="14"/>
        <end position="74"/>
    </location>
</feature>
<dbReference type="Pfam" id="PF17929">
    <property type="entry name" value="TetR_C_34"/>
    <property type="match status" value="1"/>
</dbReference>
<feature type="DNA-binding region" description="H-T-H motif" evidence="2">
    <location>
        <begin position="37"/>
        <end position="56"/>
    </location>
</feature>
<dbReference type="PROSITE" id="PS01081">
    <property type="entry name" value="HTH_TETR_1"/>
    <property type="match status" value="1"/>
</dbReference>
<dbReference type="AlphaFoldDB" id="A0AA48HCJ3"/>
<name>A0AA48HCJ3_9ALTE</name>
<dbReference type="KEGG" id="pmaw:MACH26_00440"/>
<dbReference type="InterPro" id="IPR001647">
    <property type="entry name" value="HTH_TetR"/>
</dbReference>
<keyword evidence="5" id="KW-1185">Reference proteome</keyword>
<dbReference type="Gene3D" id="1.10.357.10">
    <property type="entry name" value="Tetracycline Repressor, domain 2"/>
    <property type="match status" value="1"/>
</dbReference>
<dbReference type="RefSeq" id="WP_338290298.1">
    <property type="nucleotide sequence ID" value="NZ_AP027272.1"/>
</dbReference>
<proteinExistence type="predicted"/>
<evidence type="ECO:0000313" key="4">
    <source>
        <dbReference type="EMBL" id="BDX04523.1"/>
    </source>
</evidence>